<comment type="caution">
    <text evidence="2">The sequence shown here is derived from an EMBL/GenBank/DDBJ whole genome shotgun (WGS) entry which is preliminary data.</text>
</comment>
<gene>
    <name evidence="2" type="ORF">PV327_011674</name>
</gene>
<feature type="region of interest" description="Disordered" evidence="1">
    <location>
        <begin position="143"/>
        <end position="174"/>
    </location>
</feature>
<feature type="compositionally biased region" description="Basic residues" evidence="1">
    <location>
        <begin position="155"/>
        <end position="174"/>
    </location>
</feature>
<dbReference type="AlphaFoldDB" id="A0AA39C290"/>
<proteinExistence type="predicted"/>
<dbReference type="Proteomes" id="UP001168972">
    <property type="component" value="Unassembled WGS sequence"/>
</dbReference>
<evidence type="ECO:0000313" key="3">
    <source>
        <dbReference type="Proteomes" id="UP001168972"/>
    </source>
</evidence>
<reference evidence="2" key="2">
    <citation type="submission" date="2023-03" db="EMBL/GenBank/DDBJ databases">
        <authorList>
            <person name="Inwood S.N."/>
            <person name="Skelly J.G."/>
            <person name="Guhlin J."/>
            <person name="Harrop T.W.R."/>
            <person name="Goldson S.G."/>
            <person name="Dearden P.K."/>
        </authorList>
    </citation>
    <scope>NUCLEOTIDE SEQUENCE</scope>
    <source>
        <strain evidence="2">Lincoln</strain>
        <tissue evidence="2">Whole body</tissue>
    </source>
</reference>
<keyword evidence="3" id="KW-1185">Reference proteome</keyword>
<dbReference type="EMBL" id="JAQQBR010003343">
    <property type="protein sequence ID" value="KAK0156731.1"/>
    <property type="molecule type" value="Genomic_DNA"/>
</dbReference>
<evidence type="ECO:0000313" key="2">
    <source>
        <dbReference type="EMBL" id="KAK0156731.1"/>
    </source>
</evidence>
<feature type="non-terminal residue" evidence="2">
    <location>
        <position position="1"/>
    </location>
</feature>
<reference evidence="2" key="1">
    <citation type="journal article" date="2023" name="bioRxiv">
        <title>Scaffold-level genome assemblies of two parasitoid biocontrol wasps reveal the parthenogenesis mechanism and an associated novel virus.</title>
        <authorList>
            <person name="Inwood S."/>
            <person name="Skelly J."/>
            <person name="Guhlin J."/>
            <person name="Harrop T."/>
            <person name="Goldson S."/>
            <person name="Dearden P."/>
        </authorList>
    </citation>
    <scope>NUCLEOTIDE SEQUENCE</scope>
    <source>
        <strain evidence="2">Lincoln</strain>
        <tissue evidence="2">Whole body</tissue>
    </source>
</reference>
<protein>
    <submittedName>
        <fullName evidence="2">Uncharacterized protein</fullName>
    </submittedName>
</protein>
<feature type="region of interest" description="Disordered" evidence="1">
    <location>
        <begin position="66"/>
        <end position="128"/>
    </location>
</feature>
<feature type="compositionally biased region" description="Low complexity" evidence="1">
    <location>
        <begin position="95"/>
        <end position="115"/>
    </location>
</feature>
<organism evidence="2 3">
    <name type="scientific">Microctonus hyperodae</name>
    <name type="common">Parasitoid wasp</name>
    <dbReference type="NCBI Taxonomy" id="165561"/>
    <lineage>
        <taxon>Eukaryota</taxon>
        <taxon>Metazoa</taxon>
        <taxon>Ecdysozoa</taxon>
        <taxon>Arthropoda</taxon>
        <taxon>Hexapoda</taxon>
        <taxon>Insecta</taxon>
        <taxon>Pterygota</taxon>
        <taxon>Neoptera</taxon>
        <taxon>Endopterygota</taxon>
        <taxon>Hymenoptera</taxon>
        <taxon>Apocrita</taxon>
        <taxon>Ichneumonoidea</taxon>
        <taxon>Braconidae</taxon>
        <taxon>Euphorinae</taxon>
        <taxon>Microctonus</taxon>
    </lineage>
</organism>
<name>A0AA39C290_MICHY</name>
<accession>A0AA39C290</accession>
<sequence length="174" mass="19371">HDEDIENAQDIEIITLRKELKDRDNQLATIFACVKQLRGLGSDDKLLLESLSQQNDCASTNNLHHISTRGQKPAPPHRSTCAPLPPANLPVSSIRPRATSAPPLSASSSRQRAQLNIPNDSPVNTADMPVRPKRWVRAGRKVRERNNSQYYRGGRSGHRGKRGRAQSKTVHIHV</sequence>
<evidence type="ECO:0000256" key="1">
    <source>
        <dbReference type="SAM" id="MobiDB-lite"/>
    </source>
</evidence>